<feature type="region of interest" description="Disordered" evidence="1">
    <location>
        <begin position="184"/>
        <end position="221"/>
    </location>
</feature>
<evidence type="ECO:0000313" key="3">
    <source>
        <dbReference type="Proteomes" id="UP000598775"/>
    </source>
</evidence>
<feature type="compositionally biased region" description="Low complexity" evidence="1">
    <location>
        <begin position="184"/>
        <end position="201"/>
    </location>
</feature>
<protein>
    <submittedName>
        <fullName evidence="2">Uncharacterized protein</fullName>
    </submittedName>
</protein>
<dbReference type="AlphaFoldDB" id="A0A917ETX2"/>
<feature type="compositionally biased region" description="Low complexity" evidence="1">
    <location>
        <begin position="209"/>
        <end position="221"/>
    </location>
</feature>
<dbReference type="EMBL" id="BMGP01000001">
    <property type="protein sequence ID" value="GGF12876.1"/>
    <property type="molecule type" value="Genomic_DNA"/>
</dbReference>
<organism evidence="2 3">
    <name type="scientific">Subtercola lobariae</name>
    <dbReference type="NCBI Taxonomy" id="1588641"/>
    <lineage>
        <taxon>Bacteria</taxon>
        <taxon>Bacillati</taxon>
        <taxon>Actinomycetota</taxon>
        <taxon>Actinomycetes</taxon>
        <taxon>Micrococcales</taxon>
        <taxon>Microbacteriaceae</taxon>
        <taxon>Subtercola</taxon>
    </lineage>
</organism>
<proteinExistence type="predicted"/>
<accession>A0A917ETX2</accession>
<keyword evidence="3" id="KW-1185">Reference proteome</keyword>
<reference evidence="2 3" key="1">
    <citation type="journal article" date="2014" name="Int. J. Syst. Evol. Microbiol.">
        <title>Complete genome sequence of Corynebacterium casei LMG S-19264T (=DSM 44701T), isolated from a smear-ripened cheese.</title>
        <authorList>
            <consortium name="US DOE Joint Genome Institute (JGI-PGF)"/>
            <person name="Walter F."/>
            <person name="Albersmeier A."/>
            <person name="Kalinowski J."/>
            <person name="Ruckert C."/>
        </authorList>
    </citation>
    <scope>NUCLEOTIDE SEQUENCE [LARGE SCALE GENOMIC DNA]</scope>
    <source>
        <strain evidence="2 3">CGMCC 1.12976</strain>
    </source>
</reference>
<evidence type="ECO:0000313" key="2">
    <source>
        <dbReference type="EMBL" id="GGF12876.1"/>
    </source>
</evidence>
<dbReference type="Proteomes" id="UP000598775">
    <property type="component" value="Unassembled WGS sequence"/>
</dbReference>
<sequence>MATGISQKSPVAFTGPNLSLLPVGIPDLAVAGATRNFDPAYPIGNAGDAVTSWLDAAVSGTALTVAGSTMVGATAPILATDDGVRFFVRFKKASSASLGQALARVQPHTMFTVARWQSVPTVLEAATGSGVGTTVVQGNSVGTAFRTYAGTTLAVATALGTGWHVLTSVSTQAHRLWLASTTNRRASAAQARRPRACSPLRVSRRRSRTLTSPRSPITHSP</sequence>
<comment type="caution">
    <text evidence="2">The sequence shown here is derived from an EMBL/GenBank/DDBJ whole genome shotgun (WGS) entry which is preliminary data.</text>
</comment>
<gene>
    <name evidence="2" type="ORF">GCM10011399_03500</name>
</gene>
<name>A0A917ETX2_9MICO</name>
<evidence type="ECO:0000256" key="1">
    <source>
        <dbReference type="SAM" id="MobiDB-lite"/>
    </source>
</evidence>